<feature type="transmembrane region" description="Helical" evidence="6">
    <location>
        <begin position="6"/>
        <end position="27"/>
    </location>
</feature>
<name>A0AA36J6I9_9DINO</name>
<evidence type="ECO:0000256" key="3">
    <source>
        <dbReference type="ARBA" id="ARBA00022989"/>
    </source>
</evidence>
<protein>
    <recommendedName>
        <fullName evidence="7">Fatty acid hydroxylase domain-containing protein</fullName>
    </recommendedName>
</protein>
<dbReference type="Pfam" id="PF04116">
    <property type="entry name" value="FA_hydroxylase"/>
    <property type="match status" value="1"/>
</dbReference>
<feature type="transmembrane region" description="Helical" evidence="6">
    <location>
        <begin position="220"/>
        <end position="237"/>
    </location>
</feature>
<keyword evidence="4 6" id="KW-0472">Membrane</keyword>
<dbReference type="InterPro" id="IPR050307">
    <property type="entry name" value="Sterol_Desaturase_Related"/>
</dbReference>
<evidence type="ECO:0000256" key="4">
    <source>
        <dbReference type="ARBA" id="ARBA00023136"/>
    </source>
</evidence>
<dbReference type="EMBL" id="CAUJNA010003356">
    <property type="protein sequence ID" value="CAJ1400019.1"/>
    <property type="molecule type" value="Genomic_DNA"/>
</dbReference>
<sequence>MAHNLYYWSLGVVQWTLLEALMMRLWATGKVPYVTAAEIISDPVLLCWNVVWVFAMPVWKDLHFYIAHRFIHIRGVYKYVHSLHHRNSDPEPFSGLTMHPVEHLYYYSNVFFPALYLSGLSPFLFYWCFFQVTIAPACSHSGWEDHFQSNQYHYCHHAKFECNYGSPMSGFIDQWCGTFREKLGDSKEYKGEFKKEINGKSSKTWAPESYLGMPKDMYHCIYTLFSASLVPLVALATKHSDQKLLGFSIAQLAAFIVAFGPVLLAVALCSLSGDKLSWRWPFHKERILGQFGVFLTLGYFACLLPVYHAVSWNNTNKQMMSGAVDDSIYGNVPEGKQNLSPKTSPMCSPREAQSPHDVGAMFLSKMNPLRRQLGDRALQEDPLVRDDLRPALWSEGRAMSQCLALYRRAVGSRRSEHDPQTMKVARKLAHLYNEEARQALLETSQAKAEELLKEAQHWMAPRVKVGQPGRRGKPPSNS</sequence>
<feature type="domain" description="Fatty acid hydroxylase" evidence="7">
    <location>
        <begin position="55"/>
        <end position="178"/>
    </location>
</feature>
<evidence type="ECO:0000256" key="2">
    <source>
        <dbReference type="ARBA" id="ARBA00022692"/>
    </source>
</evidence>
<feature type="transmembrane region" description="Helical" evidence="6">
    <location>
        <begin position="39"/>
        <end position="59"/>
    </location>
</feature>
<accession>A0AA36J6I9</accession>
<dbReference type="GO" id="GO:0016020">
    <property type="term" value="C:membrane"/>
    <property type="evidence" value="ECO:0007669"/>
    <property type="project" value="UniProtKB-SubCell"/>
</dbReference>
<dbReference type="Proteomes" id="UP001178507">
    <property type="component" value="Unassembled WGS sequence"/>
</dbReference>
<comment type="subcellular location">
    <subcellularLocation>
        <location evidence="1">Membrane</location>
    </subcellularLocation>
</comment>
<evidence type="ECO:0000256" key="1">
    <source>
        <dbReference type="ARBA" id="ARBA00004370"/>
    </source>
</evidence>
<reference evidence="8" key="1">
    <citation type="submission" date="2023-08" db="EMBL/GenBank/DDBJ databases">
        <authorList>
            <person name="Chen Y."/>
            <person name="Shah S."/>
            <person name="Dougan E. K."/>
            <person name="Thang M."/>
            <person name="Chan C."/>
        </authorList>
    </citation>
    <scope>NUCLEOTIDE SEQUENCE</scope>
</reference>
<feature type="transmembrane region" description="Helical" evidence="6">
    <location>
        <begin position="249"/>
        <end position="271"/>
    </location>
</feature>
<proteinExistence type="predicted"/>
<feature type="region of interest" description="Disordered" evidence="5">
    <location>
        <begin position="459"/>
        <end position="478"/>
    </location>
</feature>
<dbReference type="GO" id="GO:0005506">
    <property type="term" value="F:iron ion binding"/>
    <property type="evidence" value="ECO:0007669"/>
    <property type="project" value="InterPro"/>
</dbReference>
<keyword evidence="2 6" id="KW-0812">Transmembrane</keyword>
<evidence type="ECO:0000256" key="5">
    <source>
        <dbReference type="SAM" id="MobiDB-lite"/>
    </source>
</evidence>
<keyword evidence="9" id="KW-1185">Reference proteome</keyword>
<evidence type="ECO:0000313" key="8">
    <source>
        <dbReference type="EMBL" id="CAJ1400019.1"/>
    </source>
</evidence>
<evidence type="ECO:0000259" key="7">
    <source>
        <dbReference type="Pfam" id="PF04116"/>
    </source>
</evidence>
<dbReference type="PANTHER" id="PTHR11863">
    <property type="entry name" value="STEROL DESATURASE"/>
    <property type="match status" value="1"/>
</dbReference>
<dbReference type="GO" id="GO:0016491">
    <property type="term" value="F:oxidoreductase activity"/>
    <property type="evidence" value="ECO:0007669"/>
    <property type="project" value="InterPro"/>
</dbReference>
<keyword evidence="3 6" id="KW-1133">Transmembrane helix</keyword>
<evidence type="ECO:0000313" key="9">
    <source>
        <dbReference type="Proteomes" id="UP001178507"/>
    </source>
</evidence>
<organism evidence="8 9">
    <name type="scientific">Effrenium voratum</name>
    <dbReference type="NCBI Taxonomy" id="2562239"/>
    <lineage>
        <taxon>Eukaryota</taxon>
        <taxon>Sar</taxon>
        <taxon>Alveolata</taxon>
        <taxon>Dinophyceae</taxon>
        <taxon>Suessiales</taxon>
        <taxon>Symbiodiniaceae</taxon>
        <taxon>Effrenium</taxon>
    </lineage>
</organism>
<dbReference type="GO" id="GO:0008610">
    <property type="term" value="P:lipid biosynthetic process"/>
    <property type="evidence" value="ECO:0007669"/>
    <property type="project" value="InterPro"/>
</dbReference>
<comment type="caution">
    <text evidence="8">The sequence shown here is derived from an EMBL/GenBank/DDBJ whole genome shotgun (WGS) entry which is preliminary data.</text>
</comment>
<evidence type="ECO:0000256" key="6">
    <source>
        <dbReference type="SAM" id="Phobius"/>
    </source>
</evidence>
<feature type="transmembrane region" description="Helical" evidence="6">
    <location>
        <begin position="104"/>
        <end position="129"/>
    </location>
</feature>
<gene>
    <name evidence="8" type="ORF">EVOR1521_LOCUS23452</name>
</gene>
<feature type="transmembrane region" description="Helical" evidence="6">
    <location>
        <begin position="291"/>
        <end position="310"/>
    </location>
</feature>
<dbReference type="InterPro" id="IPR006694">
    <property type="entry name" value="Fatty_acid_hydroxylase"/>
</dbReference>
<dbReference type="AlphaFoldDB" id="A0AA36J6I9"/>